<evidence type="ECO:0000313" key="10">
    <source>
        <dbReference type="EMBL" id="TFL06117.1"/>
    </source>
</evidence>
<evidence type="ECO:0000256" key="1">
    <source>
        <dbReference type="ARBA" id="ARBA00004604"/>
    </source>
</evidence>
<evidence type="ECO:0000256" key="6">
    <source>
        <dbReference type="ARBA" id="ARBA00038503"/>
    </source>
</evidence>
<dbReference type="InterPro" id="IPR057776">
    <property type="entry name" value="UTP23_sensor"/>
</dbReference>
<dbReference type="CDD" id="cd09865">
    <property type="entry name" value="PIN_ScUtp23p-like"/>
    <property type="match status" value="1"/>
</dbReference>
<evidence type="ECO:0000256" key="8">
    <source>
        <dbReference type="SAM" id="MobiDB-lite"/>
    </source>
</evidence>
<evidence type="ECO:0000256" key="2">
    <source>
        <dbReference type="ARBA" id="ARBA00022517"/>
    </source>
</evidence>
<dbReference type="InterPro" id="IPR029060">
    <property type="entry name" value="PIN-like_dom_sf"/>
</dbReference>
<keyword evidence="2" id="KW-0690">Ribosome biogenesis</keyword>
<sequence>MRHKRAKTYKKLMALYSTSFGFRQPYQVLVDSEICATVTKQKIDLPKQLAMVLQGQVKPMITQCCIHELYLQGKEMQPAVDLAKEFERRKCNHREPIPANECLASVIGETNKHRYVVASQLQPLRAKLRTVPGVPLVHIKQTVLVLEPPSDVTLQQKLRDEQSSLSTPTTADADLVSSAPSTTADADTPRTRKKGPKAPNSLSMKKKVVKAPPAPKARPRQEGGQRQESGKKRKRDEDEGGDGQEGGEGGRKRRRKRKGAGGADDGVQATADEE</sequence>
<evidence type="ECO:0000256" key="4">
    <source>
        <dbReference type="ARBA" id="ARBA00023242"/>
    </source>
</evidence>
<feature type="compositionally biased region" description="Basic and acidic residues" evidence="8">
    <location>
        <begin position="219"/>
        <end position="230"/>
    </location>
</feature>
<dbReference type="Pfam" id="PF24779">
    <property type="entry name" value="UTP23_sensor"/>
    <property type="match status" value="1"/>
</dbReference>
<keyword evidence="4" id="KW-0539">Nucleus</keyword>
<evidence type="ECO:0000256" key="7">
    <source>
        <dbReference type="ARBA" id="ARBA00076388"/>
    </source>
</evidence>
<protein>
    <recommendedName>
        <fullName evidence="7">U three protein 23</fullName>
    </recommendedName>
</protein>
<feature type="domain" description="UTP23 sensor motif region" evidence="9">
    <location>
        <begin position="190"/>
        <end position="207"/>
    </location>
</feature>
<keyword evidence="11" id="KW-1185">Reference proteome</keyword>
<keyword evidence="3" id="KW-0698">rRNA processing</keyword>
<dbReference type="OrthoDB" id="25675at2759"/>
<dbReference type="GO" id="GO:0032040">
    <property type="term" value="C:small-subunit processome"/>
    <property type="evidence" value="ECO:0007669"/>
    <property type="project" value="InterPro"/>
</dbReference>
<name>A0A5C3QXQ0_9AGAR</name>
<comment type="function">
    <text evidence="5">Involved in rRNA-processing and ribosome biogenesis.</text>
</comment>
<feature type="region of interest" description="Disordered" evidence="8">
    <location>
        <begin position="159"/>
        <end position="274"/>
    </location>
</feature>
<accession>A0A5C3QXQ0</accession>
<dbReference type="STRING" id="1884261.A0A5C3QXQ0"/>
<evidence type="ECO:0000313" key="11">
    <source>
        <dbReference type="Proteomes" id="UP000305067"/>
    </source>
</evidence>
<dbReference type="InterPro" id="IPR006984">
    <property type="entry name" value="Fcf1/UTP23"/>
</dbReference>
<reference evidence="10 11" key="1">
    <citation type="journal article" date="2019" name="Nat. Ecol. Evol.">
        <title>Megaphylogeny resolves global patterns of mushroom evolution.</title>
        <authorList>
            <person name="Varga T."/>
            <person name="Krizsan K."/>
            <person name="Foldi C."/>
            <person name="Dima B."/>
            <person name="Sanchez-Garcia M."/>
            <person name="Sanchez-Ramirez S."/>
            <person name="Szollosi G.J."/>
            <person name="Szarkandi J.G."/>
            <person name="Papp V."/>
            <person name="Albert L."/>
            <person name="Andreopoulos W."/>
            <person name="Angelini C."/>
            <person name="Antonin V."/>
            <person name="Barry K.W."/>
            <person name="Bougher N.L."/>
            <person name="Buchanan P."/>
            <person name="Buyck B."/>
            <person name="Bense V."/>
            <person name="Catcheside P."/>
            <person name="Chovatia M."/>
            <person name="Cooper J."/>
            <person name="Damon W."/>
            <person name="Desjardin D."/>
            <person name="Finy P."/>
            <person name="Geml J."/>
            <person name="Haridas S."/>
            <person name="Hughes K."/>
            <person name="Justo A."/>
            <person name="Karasinski D."/>
            <person name="Kautmanova I."/>
            <person name="Kiss B."/>
            <person name="Kocsube S."/>
            <person name="Kotiranta H."/>
            <person name="LaButti K.M."/>
            <person name="Lechner B.E."/>
            <person name="Liimatainen K."/>
            <person name="Lipzen A."/>
            <person name="Lukacs Z."/>
            <person name="Mihaltcheva S."/>
            <person name="Morgado L.N."/>
            <person name="Niskanen T."/>
            <person name="Noordeloos M.E."/>
            <person name="Ohm R.A."/>
            <person name="Ortiz-Santana B."/>
            <person name="Ovrebo C."/>
            <person name="Racz N."/>
            <person name="Riley R."/>
            <person name="Savchenko A."/>
            <person name="Shiryaev A."/>
            <person name="Soop K."/>
            <person name="Spirin V."/>
            <person name="Szebenyi C."/>
            <person name="Tomsovsky M."/>
            <person name="Tulloss R.E."/>
            <person name="Uehling J."/>
            <person name="Grigoriev I.V."/>
            <person name="Vagvolgyi C."/>
            <person name="Papp T."/>
            <person name="Martin F.M."/>
            <person name="Miettinen O."/>
            <person name="Hibbett D.S."/>
            <person name="Nagy L.G."/>
        </authorList>
    </citation>
    <scope>NUCLEOTIDE SEQUENCE [LARGE SCALE GENOMIC DNA]</scope>
    <source>
        <strain evidence="10 11">CBS 309.79</strain>
    </source>
</reference>
<dbReference type="Proteomes" id="UP000305067">
    <property type="component" value="Unassembled WGS sequence"/>
</dbReference>
<dbReference type="FunFam" id="3.40.50.1010:FF:000006">
    <property type="entry name" value="rRNA-processing protein UTP23 homolog"/>
    <property type="match status" value="1"/>
</dbReference>
<comment type="subcellular location">
    <subcellularLocation>
        <location evidence="1">Nucleus</location>
        <location evidence="1">Nucleolus</location>
    </subcellularLocation>
</comment>
<dbReference type="Pfam" id="PF04900">
    <property type="entry name" value="Fcf1"/>
    <property type="match status" value="1"/>
</dbReference>
<dbReference type="AlphaFoldDB" id="A0A5C3QXQ0"/>
<proteinExistence type="inferred from homology"/>
<evidence type="ECO:0000256" key="3">
    <source>
        <dbReference type="ARBA" id="ARBA00022552"/>
    </source>
</evidence>
<organism evidence="10 11">
    <name type="scientific">Pterulicium gracile</name>
    <dbReference type="NCBI Taxonomy" id="1884261"/>
    <lineage>
        <taxon>Eukaryota</taxon>
        <taxon>Fungi</taxon>
        <taxon>Dikarya</taxon>
        <taxon>Basidiomycota</taxon>
        <taxon>Agaricomycotina</taxon>
        <taxon>Agaricomycetes</taxon>
        <taxon>Agaricomycetidae</taxon>
        <taxon>Agaricales</taxon>
        <taxon>Pleurotineae</taxon>
        <taxon>Pterulaceae</taxon>
        <taxon>Pterulicium</taxon>
    </lineage>
</organism>
<comment type="similarity">
    <text evidence="6">Belongs to the UTP23/FCF1 family. UTP23 subfamily.</text>
</comment>
<dbReference type="Gene3D" id="3.40.50.1010">
    <property type="entry name" value="5'-nuclease"/>
    <property type="match status" value="1"/>
</dbReference>
<gene>
    <name evidence="10" type="ORF">BDV98DRAFT_600205</name>
</gene>
<evidence type="ECO:0000256" key="5">
    <source>
        <dbReference type="ARBA" id="ARBA00037300"/>
    </source>
</evidence>
<dbReference type="PANTHER" id="PTHR12416">
    <property type="entry name" value="RRNA-PROCESSING PROTEIN UTP23 HOMOLOG"/>
    <property type="match status" value="1"/>
</dbReference>
<dbReference type="GO" id="GO:0006364">
    <property type="term" value="P:rRNA processing"/>
    <property type="evidence" value="ECO:0007669"/>
    <property type="project" value="UniProtKB-KW"/>
</dbReference>
<dbReference type="SUPFAM" id="SSF88723">
    <property type="entry name" value="PIN domain-like"/>
    <property type="match status" value="1"/>
</dbReference>
<dbReference type="EMBL" id="ML178815">
    <property type="protein sequence ID" value="TFL06117.1"/>
    <property type="molecule type" value="Genomic_DNA"/>
</dbReference>
<evidence type="ECO:0000259" key="9">
    <source>
        <dbReference type="Pfam" id="PF24779"/>
    </source>
</evidence>